<proteinExistence type="inferred from homology"/>
<comment type="caution">
    <text evidence="11">The sequence shown here is derived from an EMBL/GenBank/DDBJ whole genome shotgun (WGS) entry which is preliminary data.</text>
</comment>
<evidence type="ECO:0000313" key="11">
    <source>
        <dbReference type="EMBL" id="NNJ25131.1"/>
    </source>
</evidence>
<evidence type="ECO:0000256" key="3">
    <source>
        <dbReference type="ARBA" id="ARBA00022741"/>
    </source>
</evidence>
<evidence type="ECO:0000256" key="8">
    <source>
        <dbReference type="RuleBase" id="RU004227"/>
    </source>
</evidence>
<dbReference type="InterPro" id="IPR013159">
    <property type="entry name" value="DnaA_C"/>
</dbReference>
<keyword evidence="12" id="KW-1185">Reference proteome</keyword>
<dbReference type="RefSeq" id="WP_171184806.1">
    <property type="nucleotide sequence ID" value="NZ_WTPX01000026.1"/>
</dbReference>
<dbReference type="EMBL" id="WTPX01000026">
    <property type="protein sequence ID" value="NNJ25131.1"/>
    <property type="molecule type" value="Genomic_DNA"/>
</dbReference>
<keyword evidence="5" id="KW-0446">Lipid-binding</keyword>
<dbReference type="Proteomes" id="UP000609651">
    <property type="component" value="Unassembled WGS sequence"/>
</dbReference>
<dbReference type="SUPFAM" id="SSF52540">
    <property type="entry name" value="P-loop containing nucleoside triphosphate hydrolases"/>
    <property type="match status" value="1"/>
</dbReference>
<dbReference type="SUPFAM" id="SSF48295">
    <property type="entry name" value="TrpR-like"/>
    <property type="match status" value="1"/>
</dbReference>
<evidence type="ECO:0000256" key="1">
    <source>
        <dbReference type="ARBA" id="ARBA00022490"/>
    </source>
</evidence>
<reference evidence="11 12" key="1">
    <citation type="journal article" date="2020" name="Syst. Appl. Microbiol.">
        <title>Alienimonas chondri sp. nov., a novel planctomycete isolated from the biofilm of the red alga Chondrus crispus.</title>
        <authorList>
            <person name="Vitorino I."/>
            <person name="Albuquerque L."/>
            <person name="Wiegand S."/>
            <person name="Kallscheuer N."/>
            <person name="da Costa M.S."/>
            <person name="Lobo-da-Cunha A."/>
            <person name="Jogler C."/>
            <person name="Lage O.M."/>
        </authorList>
    </citation>
    <scope>NUCLEOTIDE SEQUENCE [LARGE SCALE GENOMIC DNA]</scope>
    <source>
        <strain evidence="11 12">LzC2</strain>
    </source>
</reference>
<evidence type="ECO:0000256" key="5">
    <source>
        <dbReference type="ARBA" id="ARBA00023121"/>
    </source>
</evidence>
<dbReference type="PRINTS" id="PR00051">
    <property type="entry name" value="DNAA"/>
</dbReference>
<accession>A0ABX1VCH1</accession>
<dbReference type="Pfam" id="PF08299">
    <property type="entry name" value="Bac_DnaA_C"/>
    <property type="match status" value="1"/>
</dbReference>
<evidence type="ECO:0000256" key="2">
    <source>
        <dbReference type="ARBA" id="ARBA00022705"/>
    </source>
</evidence>
<evidence type="ECO:0000256" key="4">
    <source>
        <dbReference type="ARBA" id="ARBA00022840"/>
    </source>
</evidence>
<dbReference type="Gene3D" id="3.40.50.300">
    <property type="entry name" value="P-loop containing nucleotide triphosphate hydrolases"/>
    <property type="match status" value="1"/>
</dbReference>
<organism evidence="11 12">
    <name type="scientific">Alienimonas chondri</name>
    <dbReference type="NCBI Taxonomy" id="2681879"/>
    <lineage>
        <taxon>Bacteria</taxon>
        <taxon>Pseudomonadati</taxon>
        <taxon>Planctomycetota</taxon>
        <taxon>Planctomycetia</taxon>
        <taxon>Planctomycetales</taxon>
        <taxon>Planctomycetaceae</taxon>
        <taxon>Alienimonas</taxon>
    </lineage>
</organism>
<comment type="similarity">
    <text evidence="8">Belongs to the DnaA family.</text>
</comment>
<sequence length="385" mass="40073">MADARDAGASPFAPALRGPGTTAVTDRGPAPLVEIPENAAALAAVRALADFVPPRDGESPDALPPGPRLYLHGPAGCGKTRLIDELLRLDRATGGARTAVERKAAGVVRFTGAGLAAALDEALVGGFPGPLREDLLEARLLIVEDLAGVRAKPKTQDLLIAALDAVERSGGRAALTGPCLPGELPAVSPRLIDRLRGGVCASVATPARESASELLRRFAEHRRARATPAALRTLTADLAGTSVRELESIADRMGELARAAGTSGWTAEIAAALAAGRADAVADVPPLSLGTVSRAVAGRFGLSVDQLRRPGRSATVVPARQAGMALCRELTGESLAAVAKHFGRSDHGTVMYALKRFEEREKKDAAFRGHVAAVRRELRRRSPLS</sequence>
<dbReference type="CDD" id="cd06571">
    <property type="entry name" value="Bac_DnaA_C"/>
    <property type="match status" value="1"/>
</dbReference>
<keyword evidence="3 7" id="KW-0547">Nucleotide-binding</keyword>
<dbReference type="PANTHER" id="PTHR30050:SF2">
    <property type="entry name" value="CHROMOSOMAL REPLICATION INITIATOR PROTEIN DNAA"/>
    <property type="match status" value="1"/>
</dbReference>
<evidence type="ECO:0000256" key="7">
    <source>
        <dbReference type="RuleBase" id="RU000577"/>
    </source>
</evidence>
<dbReference type="Gene3D" id="1.10.1750.10">
    <property type="match status" value="1"/>
</dbReference>
<dbReference type="InterPro" id="IPR027417">
    <property type="entry name" value="P-loop_NTPase"/>
</dbReference>
<name>A0ABX1VCH1_9PLAN</name>
<feature type="domain" description="Chromosomal replication initiator DnaA C-terminal" evidence="10">
    <location>
        <begin position="288"/>
        <end position="357"/>
    </location>
</feature>
<evidence type="ECO:0000313" key="12">
    <source>
        <dbReference type="Proteomes" id="UP000609651"/>
    </source>
</evidence>
<comment type="function">
    <text evidence="7">Plays an essential role in the initiation and regulation of chromosomal replication. ATP-DnaA binds to the origin of replication (oriC) to initiate formation of the DNA replication initiation complex once per cell cycle. Binds the DnaA box (a 9 base pair repeat at the origin) and separates the double-stranded (ds)DNA. Forms a right-handed helical filament on oriC DNA; dsDNA binds to the exterior of the filament while single-stranded (ss)DNA is stabiized in the filament's interior. The ATP-DnaA-oriC complex binds and stabilizes one strand of the AT-rich DNA unwinding element (DUE), permitting loading of DNA polymerase. After initiation quickly degrades to an ADP-DnaA complex that is not apt for DNA replication. Binds acidic phospholipids.</text>
</comment>
<dbReference type="InterPro" id="IPR020591">
    <property type="entry name" value="Chromosome_initiator_DnaA-like"/>
</dbReference>
<evidence type="ECO:0000256" key="6">
    <source>
        <dbReference type="ARBA" id="ARBA00023125"/>
    </source>
</evidence>
<dbReference type="SMART" id="SM00760">
    <property type="entry name" value="Bac_DnaA_C"/>
    <property type="match status" value="1"/>
</dbReference>
<dbReference type="InterPro" id="IPR010921">
    <property type="entry name" value="Trp_repressor/repl_initiator"/>
</dbReference>
<gene>
    <name evidence="11" type="primary">dnaA_1</name>
    <name evidence="11" type="ORF">LzC2_11940</name>
</gene>
<dbReference type="InterPro" id="IPR013317">
    <property type="entry name" value="DnaA_dom"/>
</dbReference>
<evidence type="ECO:0000259" key="10">
    <source>
        <dbReference type="SMART" id="SM00760"/>
    </source>
</evidence>
<keyword evidence="6 7" id="KW-0238">DNA-binding</keyword>
<feature type="region of interest" description="Disordered" evidence="9">
    <location>
        <begin position="1"/>
        <end position="29"/>
    </location>
</feature>
<dbReference type="Pfam" id="PF00308">
    <property type="entry name" value="Bac_DnaA"/>
    <property type="match status" value="1"/>
</dbReference>
<evidence type="ECO:0000256" key="9">
    <source>
        <dbReference type="SAM" id="MobiDB-lite"/>
    </source>
</evidence>
<keyword evidence="2 7" id="KW-0235">DNA replication</keyword>
<protein>
    <recommendedName>
        <fullName evidence="7">Chromosomal replication initiator protein DnaA</fullName>
    </recommendedName>
</protein>
<dbReference type="PANTHER" id="PTHR30050">
    <property type="entry name" value="CHROMOSOMAL REPLICATION INITIATOR PROTEIN DNAA"/>
    <property type="match status" value="1"/>
</dbReference>
<keyword evidence="1" id="KW-0963">Cytoplasm</keyword>
<keyword evidence="4 7" id="KW-0067">ATP-binding</keyword>